<dbReference type="Pfam" id="PF07859">
    <property type="entry name" value="Abhydrolase_3"/>
    <property type="match status" value="1"/>
</dbReference>
<evidence type="ECO:0000313" key="7">
    <source>
        <dbReference type="Proteomes" id="UP000053259"/>
    </source>
</evidence>
<dbReference type="VEuPathDB" id="FungiDB:PV09_05090"/>
<sequence length="343" mass="37977">MVYFHGGGYIAPSTPGHMKYQFALQKYLRKQGVDLSILSLSYVLAPKALHPSFIQQGLSAIMYLVEKTNRDPSTILIAGDSAGGNLVANLLLHLGHPHPDCTQYTLTKKLKGALMISPWISFETDSPSFQKNKHSDYLTKVALNKASAAFIGPGAKHDAYSQPLDAPVSWWTEVAEKAVQHVLIWGGGGEVLIDGIKKFAANVISGFEEAADVVEKKNRILRTTTAEVEKEHPQIDTRAKLVVSPREAHEEMIINYLFYIKKEEDGGRQIKKWLVDVLTKKDETTVDEPTAKEVKDAVTEKKEGVLDTKETIEKAEDTQEKQEKQDLAEEEKKKAAEAAAPIA</sequence>
<dbReference type="InParanoid" id="A0A0D1YT17"/>
<gene>
    <name evidence="6" type="ORF">PV09_05090</name>
</gene>
<keyword evidence="7" id="KW-1185">Reference proteome</keyword>
<evidence type="ECO:0000313" key="6">
    <source>
        <dbReference type="EMBL" id="KIW03787.1"/>
    </source>
</evidence>
<reference evidence="6 7" key="1">
    <citation type="submission" date="2015-01" db="EMBL/GenBank/DDBJ databases">
        <title>The Genome Sequence of Ochroconis gallopava CBS43764.</title>
        <authorList>
            <consortium name="The Broad Institute Genomics Platform"/>
            <person name="Cuomo C."/>
            <person name="de Hoog S."/>
            <person name="Gorbushina A."/>
            <person name="Stielow B."/>
            <person name="Teixiera M."/>
            <person name="Abouelleil A."/>
            <person name="Chapman S.B."/>
            <person name="Priest M."/>
            <person name="Young S.K."/>
            <person name="Wortman J."/>
            <person name="Nusbaum C."/>
            <person name="Birren B."/>
        </authorList>
    </citation>
    <scope>NUCLEOTIDE SEQUENCE [LARGE SCALE GENOMIC DNA]</scope>
    <source>
        <strain evidence="6 7">CBS 43764</strain>
    </source>
</reference>
<dbReference type="EMBL" id="KN847543">
    <property type="protein sequence ID" value="KIW03787.1"/>
    <property type="molecule type" value="Genomic_DNA"/>
</dbReference>
<dbReference type="PROSITE" id="PS01174">
    <property type="entry name" value="LIPASE_GDXG_SER"/>
    <property type="match status" value="1"/>
</dbReference>
<evidence type="ECO:0000259" key="5">
    <source>
        <dbReference type="Pfam" id="PF07859"/>
    </source>
</evidence>
<dbReference type="HOGENOM" id="CLU_042179_1_1_1"/>
<feature type="region of interest" description="Disordered" evidence="4">
    <location>
        <begin position="308"/>
        <end position="343"/>
    </location>
</feature>
<dbReference type="InterPro" id="IPR013094">
    <property type="entry name" value="AB_hydrolase_3"/>
</dbReference>
<dbReference type="STRING" id="253628.A0A0D1YT17"/>
<dbReference type="PANTHER" id="PTHR48081:SF31">
    <property type="entry name" value="STERYL ACETYL HYDROLASE MUG81-RELATED"/>
    <property type="match status" value="1"/>
</dbReference>
<dbReference type="OrthoDB" id="2152029at2759"/>
<dbReference type="Gene3D" id="3.40.50.1820">
    <property type="entry name" value="alpha/beta hydrolase"/>
    <property type="match status" value="1"/>
</dbReference>
<feature type="active site" evidence="3">
    <location>
        <position position="81"/>
    </location>
</feature>
<name>A0A0D1YT17_9PEZI</name>
<dbReference type="GO" id="GO:0016787">
    <property type="term" value="F:hydrolase activity"/>
    <property type="evidence" value="ECO:0007669"/>
    <property type="project" value="UniProtKB-KW"/>
</dbReference>
<dbReference type="SUPFAM" id="SSF53474">
    <property type="entry name" value="alpha/beta-Hydrolases"/>
    <property type="match status" value="1"/>
</dbReference>
<feature type="compositionally biased region" description="Basic and acidic residues" evidence="4">
    <location>
        <begin position="308"/>
        <end position="336"/>
    </location>
</feature>
<evidence type="ECO:0000256" key="1">
    <source>
        <dbReference type="ARBA" id="ARBA00010515"/>
    </source>
</evidence>
<accession>A0A0D1YT17</accession>
<dbReference type="GeneID" id="27313063"/>
<dbReference type="PANTHER" id="PTHR48081">
    <property type="entry name" value="AB HYDROLASE SUPERFAMILY PROTEIN C4A8.06C"/>
    <property type="match status" value="1"/>
</dbReference>
<proteinExistence type="inferred from homology"/>
<evidence type="ECO:0000256" key="3">
    <source>
        <dbReference type="PROSITE-ProRule" id="PRU10038"/>
    </source>
</evidence>
<organism evidence="6 7">
    <name type="scientific">Verruconis gallopava</name>
    <dbReference type="NCBI Taxonomy" id="253628"/>
    <lineage>
        <taxon>Eukaryota</taxon>
        <taxon>Fungi</taxon>
        <taxon>Dikarya</taxon>
        <taxon>Ascomycota</taxon>
        <taxon>Pezizomycotina</taxon>
        <taxon>Dothideomycetes</taxon>
        <taxon>Pleosporomycetidae</taxon>
        <taxon>Venturiales</taxon>
        <taxon>Sympoventuriaceae</taxon>
        <taxon>Verruconis</taxon>
    </lineage>
</organism>
<comment type="similarity">
    <text evidence="1">Belongs to the 'GDXG' lipolytic enzyme family.</text>
</comment>
<dbReference type="InterPro" id="IPR033140">
    <property type="entry name" value="Lipase_GDXG_put_SER_AS"/>
</dbReference>
<dbReference type="InterPro" id="IPR029058">
    <property type="entry name" value="AB_hydrolase_fold"/>
</dbReference>
<keyword evidence="2" id="KW-0378">Hydrolase</keyword>
<feature type="domain" description="Alpha/beta hydrolase fold-3" evidence="5">
    <location>
        <begin position="1"/>
        <end position="203"/>
    </location>
</feature>
<dbReference type="Proteomes" id="UP000053259">
    <property type="component" value="Unassembled WGS sequence"/>
</dbReference>
<evidence type="ECO:0000256" key="2">
    <source>
        <dbReference type="ARBA" id="ARBA00022801"/>
    </source>
</evidence>
<dbReference type="RefSeq" id="XP_016213656.1">
    <property type="nucleotide sequence ID" value="XM_016358555.1"/>
</dbReference>
<dbReference type="FunCoup" id="A0A0D1YT17">
    <property type="interactions" value="15"/>
</dbReference>
<dbReference type="InterPro" id="IPR050300">
    <property type="entry name" value="GDXG_lipolytic_enzyme"/>
</dbReference>
<protein>
    <recommendedName>
        <fullName evidence="5">Alpha/beta hydrolase fold-3 domain-containing protein</fullName>
    </recommendedName>
</protein>
<evidence type="ECO:0000256" key="4">
    <source>
        <dbReference type="SAM" id="MobiDB-lite"/>
    </source>
</evidence>
<dbReference type="AlphaFoldDB" id="A0A0D1YT17"/>